<feature type="compositionally biased region" description="Low complexity" evidence="1">
    <location>
        <begin position="53"/>
        <end position="68"/>
    </location>
</feature>
<dbReference type="EMBL" id="OZ035826">
    <property type="protein sequence ID" value="CAL1604950.1"/>
    <property type="molecule type" value="Genomic_DNA"/>
</dbReference>
<evidence type="ECO:0000313" key="3">
    <source>
        <dbReference type="Proteomes" id="UP001497482"/>
    </source>
</evidence>
<name>A0AAV2LV57_KNICA</name>
<feature type="region of interest" description="Disordered" evidence="1">
    <location>
        <begin position="23"/>
        <end position="68"/>
    </location>
</feature>
<proteinExistence type="predicted"/>
<accession>A0AAV2LV57</accession>
<dbReference type="Proteomes" id="UP001497482">
    <property type="component" value="Chromosome 4"/>
</dbReference>
<evidence type="ECO:0000313" key="2">
    <source>
        <dbReference type="EMBL" id="CAL1604950.1"/>
    </source>
</evidence>
<protein>
    <submittedName>
        <fullName evidence="2">Uncharacterized protein</fullName>
    </submittedName>
</protein>
<reference evidence="2 3" key="1">
    <citation type="submission" date="2024-04" db="EMBL/GenBank/DDBJ databases">
        <authorList>
            <person name="Waldvogel A.-M."/>
            <person name="Schoenle A."/>
        </authorList>
    </citation>
    <scope>NUCLEOTIDE SEQUENCE [LARGE SCALE GENOMIC DNA]</scope>
</reference>
<organism evidence="2 3">
    <name type="scientific">Knipowitschia caucasica</name>
    <name type="common">Caucasian dwarf goby</name>
    <name type="synonym">Pomatoschistus caucasicus</name>
    <dbReference type="NCBI Taxonomy" id="637954"/>
    <lineage>
        <taxon>Eukaryota</taxon>
        <taxon>Metazoa</taxon>
        <taxon>Chordata</taxon>
        <taxon>Craniata</taxon>
        <taxon>Vertebrata</taxon>
        <taxon>Euteleostomi</taxon>
        <taxon>Actinopterygii</taxon>
        <taxon>Neopterygii</taxon>
        <taxon>Teleostei</taxon>
        <taxon>Neoteleostei</taxon>
        <taxon>Acanthomorphata</taxon>
        <taxon>Gobiaria</taxon>
        <taxon>Gobiiformes</taxon>
        <taxon>Gobioidei</taxon>
        <taxon>Gobiidae</taxon>
        <taxon>Gobiinae</taxon>
        <taxon>Knipowitschia</taxon>
    </lineage>
</organism>
<keyword evidence="3" id="KW-1185">Reference proteome</keyword>
<sequence>MALTGNRVEEFCAAKLDGNETCFQSQSPAPVSSPSLQPQSQPQSPAPVPSPSLQPQSPAAVSSRCLQL</sequence>
<evidence type="ECO:0000256" key="1">
    <source>
        <dbReference type="SAM" id="MobiDB-lite"/>
    </source>
</evidence>
<gene>
    <name evidence="2" type="ORF">KC01_LOCUS32377</name>
</gene>
<feature type="compositionally biased region" description="Low complexity" evidence="1">
    <location>
        <begin position="24"/>
        <end position="43"/>
    </location>
</feature>
<dbReference type="AlphaFoldDB" id="A0AAV2LV57"/>